<keyword evidence="2" id="KW-0521">NADP</keyword>
<dbReference type="Proteomes" id="UP001635817">
    <property type="component" value="Unassembled WGS sequence"/>
</dbReference>
<protein>
    <submittedName>
        <fullName evidence="5">Aldo/keto reductase family protein</fullName>
    </submittedName>
</protein>
<dbReference type="InterPro" id="IPR020471">
    <property type="entry name" value="AKR"/>
</dbReference>
<dbReference type="InterPro" id="IPR023210">
    <property type="entry name" value="NADP_OxRdtase_dom"/>
</dbReference>
<evidence type="ECO:0000259" key="4">
    <source>
        <dbReference type="Pfam" id="PF00248"/>
    </source>
</evidence>
<reference evidence="5 6" key="1">
    <citation type="submission" date="2024-12" db="EMBL/GenBank/DDBJ databases">
        <title>The coexistence of Mycolicibacterium septicum and Mycolicibacterium nivoides in clinical samples.</title>
        <authorList>
            <person name="Wang C."/>
            <person name="Feng Y."/>
            <person name="Zong Z."/>
        </authorList>
    </citation>
    <scope>NUCLEOTIDE SEQUENCE [LARGE SCALE GENOMIC DNA]</scope>
    <source>
        <strain evidence="5 6">120310</strain>
    </source>
</reference>
<comment type="similarity">
    <text evidence="1">Belongs to the shaker potassium channel beta subunit family.</text>
</comment>
<evidence type="ECO:0000313" key="6">
    <source>
        <dbReference type="Proteomes" id="UP001635817"/>
    </source>
</evidence>
<dbReference type="Gene3D" id="3.20.20.100">
    <property type="entry name" value="NADP-dependent oxidoreductase domain"/>
    <property type="match status" value="1"/>
</dbReference>
<dbReference type="InterPro" id="IPR036812">
    <property type="entry name" value="NAD(P)_OxRdtase_dom_sf"/>
</dbReference>
<keyword evidence="6" id="KW-1185">Reference proteome</keyword>
<dbReference type="Pfam" id="PF00248">
    <property type="entry name" value="Aldo_ket_red"/>
    <property type="match status" value="1"/>
</dbReference>
<dbReference type="InterPro" id="IPR005399">
    <property type="entry name" value="K_chnl_volt-dep_bsu_KCNAB-rel"/>
</dbReference>
<name>A0ABW9LQX1_9MYCO</name>
<keyword evidence="3" id="KW-0560">Oxidoreductase</keyword>
<proteinExistence type="inferred from homology"/>
<dbReference type="EMBL" id="JBKBDE010000002">
    <property type="protein sequence ID" value="MFN6550403.1"/>
    <property type="molecule type" value="Genomic_DNA"/>
</dbReference>
<dbReference type="PANTHER" id="PTHR43150">
    <property type="entry name" value="HYPERKINETIC, ISOFORM M"/>
    <property type="match status" value="1"/>
</dbReference>
<sequence>MRYRQLGTSDLQVSEISLGSWLTFSGGIEFDQTRACTAAALDAGINFFDTANAYGQGSAESAWGEILSAHPRDTYVLATKLFAPMSEDPADFGLSAAQIHKQLDASLQRLRTDYIDLYQAHRFDINVPLEETVEAFQDVVRSGKARYIGFSEWTPEQIRAAIAIGGDGLFVSSQPQYSMLWRGPEAEVFGLCASHGISQVVWSPLAQGVLTGKYKPGQEVPVDSRFASPTMGVARGRYSDDVLEAVQRLIPIAEQAGMDTATMALAWVLRREEVASAITGASRPEQVHANAAASGLSLDSGLLAQIDTALGTAAVTEPKLAVGAVEGVLRR</sequence>
<dbReference type="RefSeq" id="WP_409549232.1">
    <property type="nucleotide sequence ID" value="NZ_JBKBDE010000002.1"/>
</dbReference>
<dbReference type="PRINTS" id="PR00069">
    <property type="entry name" value="ALDKETRDTASE"/>
</dbReference>
<organism evidence="5 6">
    <name type="scientific">Mycolicibacterium septicum</name>
    <dbReference type="NCBI Taxonomy" id="98668"/>
    <lineage>
        <taxon>Bacteria</taxon>
        <taxon>Bacillati</taxon>
        <taxon>Actinomycetota</taxon>
        <taxon>Actinomycetes</taxon>
        <taxon>Mycobacteriales</taxon>
        <taxon>Mycobacteriaceae</taxon>
        <taxon>Mycolicibacterium</taxon>
    </lineage>
</organism>
<evidence type="ECO:0000313" key="5">
    <source>
        <dbReference type="EMBL" id="MFN6550403.1"/>
    </source>
</evidence>
<dbReference type="CDD" id="cd19074">
    <property type="entry name" value="Aldo_ket_red_shaker-like"/>
    <property type="match status" value="1"/>
</dbReference>
<feature type="domain" description="NADP-dependent oxidoreductase" evidence="4">
    <location>
        <begin position="15"/>
        <end position="308"/>
    </location>
</feature>
<accession>A0ABW9LQX1</accession>
<evidence type="ECO:0000256" key="1">
    <source>
        <dbReference type="ARBA" id="ARBA00006515"/>
    </source>
</evidence>
<gene>
    <name evidence="5" type="ORF">ACK4CP_08375</name>
</gene>
<comment type="caution">
    <text evidence="5">The sequence shown here is derived from an EMBL/GenBank/DDBJ whole genome shotgun (WGS) entry which is preliminary data.</text>
</comment>
<dbReference type="PANTHER" id="PTHR43150:SF2">
    <property type="entry name" value="HYPERKINETIC, ISOFORM M"/>
    <property type="match status" value="1"/>
</dbReference>
<dbReference type="SUPFAM" id="SSF51430">
    <property type="entry name" value="NAD(P)-linked oxidoreductase"/>
    <property type="match status" value="1"/>
</dbReference>
<evidence type="ECO:0000256" key="3">
    <source>
        <dbReference type="ARBA" id="ARBA00023002"/>
    </source>
</evidence>
<evidence type="ECO:0000256" key="2">
    <source>
        <dbReference type="ARBA" id="ARBA00022857"/>
    </source>
</evidence>